<evidence type="ECO:0000313" key="2">
    <source>
        <dbReference type="EMBL" id="RAL49898.1"/>
    </source>
</evidence>
<dbReference type="PANTHER" id="PTHR34970:SF2">
    <property type="entry name" value="ABC TRANSPORTER A FAMILY PROTEIN"/>
    <property type="match status" value="1"/>
</dbReference>
<dbReference type="AlphaFoldDB" id="A0A328DZH8"/>
<protein>
    <submittedName>
        <fullName evidence="2">Uncharacterized protein</fullName>
    </submittedName>
</protein>
<dbReference type="EMBL" id="NQVE01000076">
    <property type="protein sequence ID" value="RAL49898.1"/>
    <property type="molecule type" value="Genomic_DNA"/>
</dbReference>
<keyword evidence="1" id="KW-0472">Membrane</keyword>
<reference evidence="2 3" key="1">
    <citation type="submission" date="2018-06" db="EMBL/GenBank/DDBJ databases">
        <title>The Genome of Cuscuta australis (Dodder) Provides Insight into the Evolution of Plant Parasitism.</title>
        <authorList>
            <person name="Liu H."/>
        </authorList>
    </citation>
    <scope>NUCLEOTIDE SEQUENCE [LARGE SCALE GENOMIC DNA]</scope>
    <source>
        <strain evidence="3">cv. Yunnan</strain>
        <tissue evidence="2">Vines</tissue>
    </source>
</reference>
<evidence type="ECO:0000256" key="1">
    <source>
        <dbReference type="SAM" id="Phobius"/>
    </source>
</evidence>
<dbReference type="Proteomes" id="UP000249390">
    <property type="component" value="Unassembled WGS sequence"/>
</dbReference>
<gene>
    <name evidence="2" type="ORF">DM860_002189</name>
</gene>
<keyword evidence="1" id="KW-1133">Transmembrane helix</keyword>
<keyword evidence="3" id="KW-1185">Reference proteome</keyword>
<keyword evidence="1" id="KW-0812">Transmembrane</keyword>
<accession>A0A328DZH8</accession>
<feature type="transmembrane region" description="Helical" evidence="1">
    <location>
        <begin position="6"/>
        <end position="27"/>
    </location>
</feature>
<dbReference type="PANTHER" id="PTHR34970">
    <property type="entry name" value="ABC TRANSPORTER A FAMILY PROTEIN"/>
    <property type="match status" value="1"/>
</dbReference>
<organism evidence="2 3">
    <name type="scientific">Cuscuta australis</name>
    <dbReference type="NCBI Taxonomy" id="267555"/>
    <lineage>
        <taxon>Eukaryota</taxon>
        <taxon>Viridiplantae</taxon>
        <taxon>Streptophyta</taxon>
        <taxon>Embryophyta</taxon>
        <taxon>Tracheophyta</taxon>
        <taxon>Spermatophyta</taxon>
        <taxon>Magnoliopsida</taxon>
        <taxon>eudicotyledons</taxon>
        <taxon>Gunneridae</taxon>
        <taxon>Pentapetalae</taxon>
        <taxon>asterids</taxon>
        <taxon>lamiids</taxon>
        <taxon>Solanales</taxon>
        <taxon>Convolvulaceae</taxon>
        <taxon>Cuscuteae</taxon>
        <taxon>Cuscuta</taxon>
        <taxon>Cuscuta subgen. Grammica</taxon>
        <taxon>Cuscuta sect. Cleistogrammica</taxon>
    </lineage>
</organism>
<evidence type="ECO:0000313" key="3">
    <source>
        <dbReference type="Proteomes" id="UP000249390"/>
    </source>
</evidence>
<sequence length="72" mass="7735">MGFLLRVRIGSFVAGAAVASAVGLYVLHKDYKMAHHALSTQMNAVYQSLNGRVLALEKMKAVEATKQAESAN</sequence>
<proteinExistence type="predicted"/>
<name>A0A328DZH8_9ASTE</name>
<comment type="caution">
    <text evidence="2">The sequence shown here is derived from an EMBL/GenBank/DDBJ whole genome shotgun (WGS) entry which is preliminary data.</text>
</comment>